<dbReference type="InterPro" id="IPR010093">
    <property type="entry name" value="SinI_DNA-bd"/>
</dbReference>
<dbReference type="RefSeq" id="WP_134247491.1">
    <property type="nucleotide sequence ID" value="NZ_SNQI01000002.1"/>
</dbReference>
<organism evidence="2 3">
    <name type="scientific">Gramella jeungdoensis</name>
    <dbReference type="NCBI Taxonomy" id="708091"/>
    <lineage>
        <taxon>Bacteria</taxon>
        <taxon>Pseudomonadati</taxon>
        <taxon>Bacteroidota</taxon>
        <taxon>Flavobacteriia</taxon>
        <taxon>Flavobacteriales</taxon>
        <taxon>Flavobacteriaceae</taxon>
        <taxon>Christiangramia</taxon>
    </lineage>
</organism>
<comment type="caution">
    <text evidence="2">The sequence shown here is derived from an EMBL/GenBank/DDBJ whole genome shotgun (WGS) entry which is preliminary data.</text>
</comment>
<feature type="domain" description="Helix-turn-helix" evidence="1">
    <location>
        <begin position="41"/>
        <end position="89"/>
    </location>
</feature>
<gene>
    <name evidence="2" type="ORF">E2488_06255</name>
</gene>
<dbReference type="SUPFAM" id="SSF46955">
    <property type="entry name" value="Putative DNA-binding domain"/>
    <property type="match status" value="1"/>
</dbReference>
<sequence>MKNKETILLYNITPVELKEMIIEDLKIELEKLILKSNMPEFYSVSEVSELLGLSNLTIYNYIKKGFLPANKIGRKIQIKRTDVEHALKEGKSLKYRR</sequence>
<dbReference type="GO" id="GO:0003677">
    <property type="term" value="F:DNA binding"/>
    <property type="evidence" value="ECO:0007669"/>
    <property type="project" value="UniProtKB-KW"/>
</dbReference>
<dbReference type="NCBIfam" id="TIGR01764">
    <property type="entry name" value="excise"/>
    <property type="match status" value="1"/>
</dbReference>
<evidence type="ECO:0000313" key="2">
    <source>
        <dbReference type="EMBL" id="TEW75121.1"/>
    </source>
</evidence>
<dbReference type="OrthoDB" id="1366685at2"/>
<dbReference type="EMBL" id="SNQI01000002">
    <property type="protein sequence ID" value="TEW75121.1"/>
    <property type="molecule type" value="Genomic_DNA"/>
</dbReference>
<proteinExistence type="predicted"/>
<name>A0A4Y8AT99_9FLAO</name>
<evidence type="ECO:0000259" key="1">
    <source>
        <dbReference type="Pfam" id="PF12728"/>
    </source>
</evidence>
<dbReference type="AlphaFoldDB" id="A0A4Y8AT99"/>
<evidence type="ECO:0000313" key="3">
    <source>
        <dbReference type="Proteomes" id="UP000298517"/>
    </source>
</evidence>
<accession>A0A4Y8AT99</accession>
<reference evidence="2 3" key="1">
    <citation type="journal article" date="2011" name="J. Microbiol.">
        <title>Gramella jeungdoensis sp. nov., isolated from a solar saltern in Korea.</title>
        <authorList>
            <person name="Joung Y."/>
            <person name="Kim H."/>
            <person name="Jang T."/>
            <person name="Ahn T.S."/>
            <person name="Joh K."/>
        </authorList>
    </citation>
    <scope>NUCLEOTIDE SEQUENCE [LARGE SCALE GENOMIC DNA]</scope>
    <source>
        <strain evidence="2 3">KCTC 23123</strain>
    </source>
</reference>
<dbReference type="InterPro" id="IPR009061">
    <property type="entry name" value="DNA-bd_dom_put_sf"/>
</dbReference>
<protein>
    <submittedName>
        <fullName evidence="2">DNA-binding protein</fullName>
    </submittedName>
</protein>
<keyword evidence="3" id="KW-1185">Reference proteome</keyword>
<keyword evidence="2" id="KW-0238">DNA-binding</keyword>
<dbReference type="Pfam" id="PF12728">
    <property type="entry name" value="HTH_17"/>
    <property type="match status" value="1"/>
</dbReference>
<dbReference type="InterPro" id="IPR041657">
    <property type="entry name" value="HTH_17"/>
</dbReference>
<dbReference type="Proteomes" id="UP000298517">
    <property type="component" value="Unassembled WGS sequence"/>
</dbReference>